<dbReference type="OMA" id="HYPCYIH"/>
<sequence>MSLVTPLCFSAIQPNLYRGSYPREINLPFLETLRLKYIVSLTPEPLTNDNVMASFCTDKEIQTLHIECSNEKKSKTKVKRKKKQVPIEYDVVVQCVQFLIDKRHYPCYIHCTNGELVTSLVVACLRKLSYWSTVSIFNEYLTYTSSINIHERSFIENFNLEIEINDLDMKDKVPWIITRAGDATKIDDREGLKELAVCPCFRDLSFTLLRNWNRVHDAFKYPEEFQIKFCRLSHRSSCAMFYILTNFG</sequence>
<dbReference type="STRING" id="4955.A0A1G4MKH3"/>
<dbReference type="FunFam" id="3.90.190.10:FF:000084">
    <property type="entry name" value="Tyrosine phospatase-like protein"/>
    <property type="match status" value="1"/>
</dbReference>
<dbReference type="Pfam" id="PF03162">
    <property type="entry name" value="Y_phosphatase2"/>
    <property type="match status" value="1"/>
</dbReference>
<keyword evidence="3" id="KW-1185">Reference proteome</keyword>
<dbReference type="Gene3D" id="3.90.190.10">
    <property type="entry name" value="Protein tyrosine phosphatase superfamily"/>
    <property type="match status" value="1"/>
</dbReference>
<dbReference type="PANTHER" id="PTHR31126">
    <property type="entry name" value="TYROSINE-PROTEIN PHOSPHATASE"/>
    <property type="match status" value="1"/>
</dbReference>
<dbReference type="SUPFAM" id="SSF52799">
    <property type="entry name" value="(Phosphotyrosine protein) phosphatases II"/>
    <property type="match status" value="1"/>
</dbReference>
<dbReference type="EMBL" id="LT598491">
    <property type="protein sequence ID" value="SCW04331.1"/>
    <property type="molecule type" value="Genomic_DNA"/>
</dbReference>
<evidence type="ECO:0000313" key="2">
    <source>
        <dbReference type="EMBL" id="SCW04331.1"/>
    </source>
</evidence>
<accession>A0A1G4MKH3</accession>
<dbReference type="Proteomes" id="UP000190831">
    <property type="component" value="Chromosome H"/>
</dbReference>
<dbReference type="InterPro" id="IPR020422">
    <property type="entry name" value="TYR_PHOSPHATASE_DUAL_dom"/>
</dbReference>
<gene>
    <name evidence="2" type="ORF">LAFE_0H11188G</name>
</gene>
<evidence type="ECO:0000313" key="3">
    <source>
        <dbReference type="Proteomes" id="UP000190831"/>
    </source>
</evidence>
<name>A0A1G4MKH3_LACFM</name>
<dbReference type="InterPro" id="IPR004861">
    <property type="entry name" value="Siw14-like"/>
</dbReference>
<dbReference type="PROSITE" id="PS50054">
    <property type="entry name" value="TYR_PHOSPHATASE_DUAL"/>
    <property type="match status" value="1"/>
</dbReference>
<protein>
    <submittedName>
        <fullName evidence="2">LAFE_0H11188g1_1</fullName>
    </submittedName>
</protein>
<dbReference type="InterPro" id="IPR029021">
    <property type="entry name" value="Prot-tyrosine_phosphatase-like"/>
</dbReference>
<reference evidence="2 3" key="1">
    <citation type="submission" date="2016-03" db="EMBL/GenBank/DDBJ databases">
        <authorList>
            <person name="Devillers H."/>
        </authorList>
    </citation>
    <scope>NUCLEOTIDE SEQUENCE [LARGE SCALE GENOMIC DNA]</scope>
    <source>
        <strain evidence="2">CBS 6772</strain>
    </source>
</reference>
<dbReference type="PANTHER" id="PTHR31126:SF14">
    <property type="entry name" value="TYROSINE-PROTEIN PHOSPHATASE OCA6-RELATED"/>
    <property type="match status" value="1"/>
</dbReference>
<dbReference type="AlphaFoldDB" id="A0A1G4MKH3"/>
<dbReference type="GO" id="GO:0016791">
    <property type="term" value="F:phosphatase activity"/>
    <property type="evidence" value="ECO:0007669"/>
    <property type="project" value="TreeGrafter"/>
</dbReference>
<organism evidence="2 3">
    <name type="scientific">Lachancea fermentati</name>
    <name type="common">Zygosaccharomyces fermentati</name>
    <dbReference type="NCBI Taxonomy" id="4955"/>
    <lineage>
        <taxon>Eukaryota</taxon>
        <taxon>Fungi</taxon>
        <taxon>Dikarya</taxon>
        <taxon>Ascomycota</taxon>
        <taxon>Saccharomycotina</taxon>
        <taxon>Saccharomycetes</taxon>
        <taxon>Saccharomycetales</taxon>
        <taxon>Saccharomycetaceae</taxon>
        <taxon>Lachancea</taxon>
    </lineage>
</organism>
<dbReference type="OrthoDB" id="6375174at2759"/>
<feature type="domain" description="Tyrosine-protein phosphatase" evidence="1">
    <location>
        <begin position="8"/>
        <end position="167"/>
    </location>
</feature>
<evidence type="ECO:0000259" key="1">
    <source>
        <dbReference type="PROSITE" id="PS50054"/>
    </source>
</evidence>
<proteinExistence type="predicted"/>